<dbReference type="AlphaFoldDB" id="A0A6J6B6G0"/>
<dbReference type="EMBL" id="CAEZVL010000008">
    <property type="protein sequence ID" value="CAB4622613.1"/>
    <property type="molecule type" value="Genomic_DNA"/>
</dbReference>
<accession>A0A6J6B6G0</accession>
<keyword evidence="1" id="KW-0812">Transmembrane</keyword>
<dbReference type="Gene3D" id="1.25.40.10">
    <property type="entry name" value="Tetratricopeptide repeat domain"/>
    <property type="match status" value="1"/>
</dbReference>
<dbReference type="InterPro" id="IPR011990">
    <property type="entry name" value="TPR-like_helical_dom_sf"/>
</dbReference>
<feature type="transmembrane region" description="Helical" evidence="1">
    <location>
        <begin position="72"/>
        <end position="90"/>
    </location>
</feature>
<protein>
    <submittedName>
        <fullName evidence="2">Unannotated protein</fullName>
    </submittedName>
</protein>
<proteinExistence type="predicted"/>
<sequence>MGENRLAQLEEERDFLLSSLSDLEHELSAGDIDEGDYFSLRDSYTARAAALIRDIAAAGTPPVPARMSWKPFAWGFLVVIIALAAGVTIARTTGERLAGQGMNGPIEDGSVSSLLVQARSQGMSNISTGLDLYSRVLAIEPENIEALTYFGWLTVLSSTQEDDTAVAVDRLQNGLLLLRQATIIDDDYPDAHCFLGITFFRFLDDAQAAQPEMRACLEANPPAAVASMVAGLSDQIDAAVTESSTPSP</sequence>
<reference evidence="2" key="1">
    <citation type="submission" date="2020-05" db="EMBL/GenBank/DDBJ databases">
        <authorList>
            <person name="Chiriac C."/>
            <person name="Salcher M."/>
            <person name="Ghai R."/>
            <person name="Kavagutti S V."/>
        </authorList>
    </citation>
    <scope>NUCLEOTIDE SEQUENCE</scope>
</reference>
<dbReference type="EMBL" id="CAFBNZ010000042">
    <property type="protein sequence ID" value="CAB4968605.1"/>
    <property type="molecule type" value="Genomic_DNA"/>
</dbReference>
<evidence type="ECO:0000256" key="1">
    <source>
        <dbReference type="SAM" id="Phobius"/>
    </source>
</evidence>
<evidence type="ECO:0000313" key="2">
    <source>
        <dbReference type="EMBL" id="CAB4533883.1"/>
    </source>
</evidence>
<keyword evidence="1" id="KW-1133">Transmembrane helix</keyword>
<gene>
    <name evidence="2" type="ORF">UFOPK1421_00194</name>
    <name evidence="3" type="ORF">UFOPK1960_00129</name>
    <name evidence="4" type="ORF">UFOPK3889_00351</name>
</gene>
<evidence type="ECO:0000313" key="4">
    <source>
        <dbReference type="EMBL" id="CAB4968605.1"/>
    </source>
</evidence>
<organism evidence="2">
    <name type="scientific">freshwater metagenome</name>
    <dbReference type="NCBI Taxonomy" id="449393"/>
    <lineage>
        <taxon>unclassified sequences</taxon>
        <taxon>metagenomes</taxon>
        <taxon>ecological metagenomes</taxon>
    </lineage>
</organism>
<evidence type="ECO:0000313" key="3">
    <source>
        <dbReference type="EMBL" id="CAB4622613.1"/>
    </source>
</evidence>
<dbReference type="EMBL" id="CAEZSL010000012">
    <property type="protein sequence ID" value="CAB4533883.1"/>
    <property type="molecule type" value="Genomic_DNA"/>
</dbReference>
<name>A0A6J6B6G0_9ZZZZ</name>
<keyword evidence="1" id="KW-0472">Membrane</keyword>
<dbReference type="SUPFAM" id="SSF48452">
    <property type="entry name" value="TPR-like"/>
    <property type="match status" value="1"/>
</dbReference>